<keyword evidence="3" id="KW-1185">Reference proteome</keyword>
<evidence type="ECO:0000313" key="2">
    <source>
        <dbReference type="EMBL" id="MFC5770624.1"/>
    </source>
</evidence>
<evidence type="ECO:0000256" key="1">
    <source>
        <dbReference type="SAM" id="MobiDB-lite"/>
    </source>
</evidence>
<comment type="caution">
    <text evidence="2">The sequence shown here is derived from an EMBL/GenBank/DDBJ whole genome shotgun (WGS) entry which is preliminary data.</text>
</comment>
<dbReference type="EMBL" id="JBHSOG010000052">
    <property type="protein sequence ID" value="MFC5770624.1"/>
    <property type="molecule type" value="Genomic_DNA"/>
</dbReference>
<dbReference type="SUPFAM" id="SSF143744">
    <property type="entry name" value="GlcG-like"/>
    <property type="match status" value="1"/>
</dbReference>
<evidence type="ECO:0000313" key="3">
    <source>
        <dbReference type="Proteomes" id="UP001595974"/>
    </source>
</evidence>
<sequence length="171" mass="17920">MEPHESARTAGAVDHLQRSIGRHAAQRIAGAALDEAERLGISVNAAVVDRAGTLMAFLRMPDASLHAMETAMDKAYTAASFRFPTARWADALAGFPPVVQQNILQRPRLVVFGGGIPIEVDGQVIGAIGVSGGSVEQDERCAEAGMAALRPPPEGRRPAQRADIGNSGDTA</sequence>
<dbReference type="InterPro" id="IPR038084">
    <property type="entry name" value="PduO/GlcC-like_sf"/>
</dbReference>
<accession>A0ABW1AUC4</accession>
<protein>
    <submittedName>
        <fullName evidence="2">Heme-binding protein</fullName>
    </submittedName>
</protein>
<organism evidence="2 3">
    <name type="scientific">Thauera sinica</name>
    <dbReference type="NCBI Taxonomy" id="2665146"/>
    <lineage>
        <taxon>Bacteria</taxon>
        <taxon>Pseudomonadati</taxon>
        <taxon>Pseudomonadota</taxon>
        <taxon>Betaproteobacteria</taxon>
        <taxon>Rhodocyclales</taxon>
        <taxon>Zoogloeaceae</taxon>
        <taxon>Thauera</taxon>
    </lineage>
</organism>
<dbReference type="PANTHER" id="PTHR34309:SF1">
    <property type="entry name" value="PROTEIN GLCG"/>
    <property type="match status" value="1"/>
</dbReference>
<dbReference type="RefSeq" id="WP_096451351.1">
    <property type="nucleotide sequence ID" value="NZ_JBHSOG010000052.1"/>
</dbReference>
<gene>
    <name evidence="2" type="ORF">ACFPTN_14685</name>
</gene>
<name>A0ABW1AUC4_9RHOO</name>
<proteinExistence type="predicted"/>
<dbReference type="Gene3D" id="3.30.450.150">
    <property type="entry name" value="Haem-degrading domain"/>
    <property type="match status" value="1"/>
</dbReference>
<dbReference type="PANTHER" id="PTHR34309">
    <property type="entry name" value="SLR1406 PROTEIN"/>
    <property type="match status" value="1"/>
</dbReference>
<dbReference type="Proteomes" id="UP001595974">
    <property type="component" value="Unassembled WGS sequence"/>
</dbReference>
<dbReference type="Pfam" id="PF03928">
    <property type="entry name" value="HbpS-like"/>
    <property type="match status" value="1"/>
</dbReference>
<reference evidence="3" key="1">
    <citation type="journal article" date="2019" name="Int. J. Syst. Evol. Microbiol.">
        <title>The Global Catalogue of Microorganisms (GCM) 10K type strain sequencing project: providing services to taxonomists for standard genome sequencing and annotation.</title>
        <authorList>
            <consortium name="The Broad Institute Genomics Platform"/>
            <consortium name="The Broad Institute Genome Sequencing Center for Infectious Disease"/>
            <person name="Wu L."/>
            <person name="Ma J."/>
        </authorList>
    </citation>
    <scope>NUCLEOTIDE SEQUENCE [LARGE SCALE GENOMIC DNA]</scope>
    <source>
        <strain evidence="3">SHR3</strain>
    </source>
</reference>
<dbReference type="InterPro" id="IPR005624">
    <property type="entry name" value="PduO/GlcC-like"/>
</dbReference>
<dbReference type="InterPro" id="IPR052517">
    <property type="entry name" value="GlcG_carb_metab_protein"/>
</dbReference>
<feature type="region of interest" description="Disordered" evidence="1">
    <location>
        <begin position="147"/>
        <end position="171"/>
    </location>
</feature>